<keyword evidence="1" id="KW-0472">Membrane</keyword>
<keyword evidence="1" id="KW-1133">Transmembrane helix</keyword>
<dbReference type="Pfam" id="PF04087">
    <property type="entry name" value="DUF389"/>
    <property type="match status" value="1"/>
</dbReference>
<reference evidence="2 3" key="1">
    <citation type="submission" date="2020-02" db="EMBL/GenBank/DDBJ databases">
        <title>Characterization of vanA genotype vancomycin-resistant Enterococcus saigonensis VE80.</title>
        <authorList>
            <person name="Harada T."/>
            <person name="Motooka D."/>
            <person name="Nakamura S."/>
            <person name="Yamamoto Y."/>
            <person name="Kawahara R."/>
            <person name="Kawatsu K."/>
        </authorList>
    </citation>
    <scope>NUCLEOTIDE SEQUENCE [LARGE SCALE GENOMIC DNA]</scope>
    <source>
        <strain evidence="2 3">VE80</strain>
    </source>
</reference>
<dbReference type="PANTHER" id="PTHR20992:SF9">
    <property type="entry name" value="AT15442P-RELATED"/>
    <property type="match status" value="1"/>
</dbReference>
<dbReference type="EMBL" id="AP022822">
    <property type="protein sequence ID" value="BCA86123.1"/>
    <property type="molecule type" value="Genomic_DNA"/>
</dbReference>
<dbReference type="InterPro" id="IPR005240">
    <property type="entry name" value="DUF389"/>
</dbReference>
<dbReference type="AlphaFoldDB" id="A0A679ID04"/>
<feature type="transmembrane region" description="Helical" evidence="1">
    <location>
        <begin position="49"/>
        <end position="72"/>
    </location>
</feature>
<evidence type="ECO:0000313" key="3">
    <source>
        <dbReference type="Proteomes" id="UP000502998"/>
    </source>
</evidence>
<gene>
    <name evidence="2" type="ORF">EsVE80_16460</name>
</gene>
<feature type="transmembrane region" description="Helical" evidence="1">
    <location>
        <begin position="27"/>
        <end position="43"/>
    </location>
</feature>
<dbReference type="RefSeq" id="WP_173103318.1">
    <property type="nucleotide sequence ID" value="NZ_AP022822.1"/>
</dbReference>
<dbReference type="KEGG" id="esg:EsVE80_16460"/>
<feature type="transmembrane region" description="Helical" evidence="1">
    <location>
        <begin position="118"/>
        <end position="136"/>
    </location>
</feature>
<feature type="transmembrane region" description="Helical" evidence="1">
    <location>
        <begin position="84"/>
        <end position="106"/>
    </location>
</feature>
<proteinExistence type="predicted"/>
<accession>A0A679ID04</accession>
<name>A0A679ID04_9ENTE</name>
<evidence type="ECO:0000256" key="1">
    <source>
        <dbReference type="SAM" id="Phobius"/>
    </source>
</evidence>
<keyword evidence="3" id="KW-1185">Reference proteome</keyword>
<sequence length="420" mass="46994">MAKNGVLNNEELYEKVSTSINIKKENFVILICAIFIASIGLNMNSQPILIGAMLISPLMAPVQGLGLGLGVFDSQLTIRALRLLILEALFAIMTALLYFWLSPLTYASSEILSRTQPTIWDAIIAILGGTAGMIGARQKEANNIVPGVAIATALMPPLCVMGYSIYTQDWSMFFGAGYLFLVNVAFIIIATFIVVRVLHLDFRMQVDTKMERRRHYLMIGAAVLIATPSFISAGNLIQTEMSQQRANRFVTEAMADYYVLNQNIDGHRQQLTLDLLGNKPVGVELEDLVNKLGDYHLENFQLIINQVANNEIIEMQDIDRYIDKKLQSQYTAAPFTMPTEKVSLDKTLSEIKRQLFLVYGSQIKKISTDILSKNKKKTGQVIVTLTQDVTKKQQEQIKVSLDEFITHTDYVIQGTIKKSQ</sequence>
<keyword evidence="1" id="KW-0812">Transmembrane</keyword>
<feature type="transmembrane region" description="Helical" evidence="1">
    <location>
        <begin position="216"/>
        <end position="237"/>
    </location>
</feature>
<organism evidence="2 3">
    <name type="scientific">Enterococcus saigonensis</name>
    <dbReference type="NCBI Taxonomy" id="1805431"/>
    <lineage>
        <taxon>Bacteria</taxon>
        <taxon>Bacillati</taxon>
        <taxon>Bacillota</taxon>
        <taxon>Bacilli</taxon>
        <taxon>Lactobacillales</taxon>
        <taxon>Enterococcaceae</taxon>
        <taxon>Enterococcus</taxon>
    </lineage>
</organism>
<evidence type="ECO:0000313" key="2">
    <source>
        <dbReference type="EMBL" id="BCA86123.1"/>
    </source>
</evidence>
<protein>
    <submittedName>
        <fullName evidence="2">Membrane protein</fullName>
    </submittedName>
</protein>
<feature type="transmembrane region" description="Helical" evidence="1">
    <location>
        <begin position="172"/>
        <end position="195"/>
    </location>
</feature>
<dbReference type="Proteomes" id="UP000502998">
    <property type="component" value="Chromosome"/>
</dbReference>
<dbReference type="NCBIfam" id="TIGR00341">
    <property type="entry name" value="TIGR00341 family protein"/>
    <property type="match status" value="1"/>
</dbReference>
<feature type="transmembrane region" description="Helical" evidence="1">
    <location>
        <begin position="148"/>
        <end position="166"/>
    </location>
</feature>
<dbReference type="PANTHER" id="PTHR20992">
    <property type="entry name" value="AT15442P-RELATED"/>
    <property type="match status" value="1"/>
</dbReference>